<name>A0A6I6MSR0_9CAUL</name>
<gene>
    <name evidence="2" type="ORF">DSM104635_03237</name>
</gene>
<dbReference type="EMBL" id="CP047045">
    <property type="protein sequence ID" value="QGZ96378.1"/>
    <property type="molecule type" value="Genomic_DNA"/>
</dbReference>
<evidence type="ECO:0000313" key="2">
    <source>
        <dbReference type="EMBL" id="QGZ96378.1"/>
    </source>
</evidence>
<dbReference type="InterPro" id="IPR004360">
    <property type="entry name" value="Glyas_Fos-R_dOase_dom"/>
</dbReference>
<reference evidence="3" key="1">
    <citation type="submission" date="2019-12" db="EMBL/GenBank/DDBJ databases">
        <title>Complete genome of Terracaulis silvestris 0127_4.</title>
        <authorList>
            <person name="Vieira S."/>
            <person name="Riedel T."/>
            <person name="Sproer C."/>
            <person name="Pascual J."/>
            <person name="Boedeker C."/>
            <person name="Overmann J."/>
        </authorList>
    </citation>
    <scope>NUCLEOTIDE SEQUENCE [LARGE SCALE GENOMIC DNA]</scope>
    <source>
        <strain evidence="3">0127_4</strain>
    </source>
</reference>
<keyword evidence="3" id="KW-1185">Reference proteome</keyword>
<dbReference type="Proteomes" id="UP000431269">
    <property type="component" value="Chromosome"/>
</dbReference>
<dbReference type="SUPFAM" id="SSF54593">
    <property type="entry name" value="Glyoxalase/Bleomycin resistance protein/Dihydroxybiphenyl dioxygenase"/>
    <property type="match status" value="1"/>
</dbReference>
<evidence type="ECO:0000259" key="1">
    <source>
        <dbReference type="PROSITE" id="PS51819"/>
    </source>
</evidence>
<dbReference type="Gene3D" id="3.10.180.10">
    <property type="entry name" value="2,3-Dihydroxybiphenyl 1,2-Dioxygenase, domain 1"/>
    <property type="match status" value="1"/>
</dbReference>
<proteinExistence type="predicted"/>
<organism evidence="2 3">
    <name type="scientific">Terricaulis silvestris</name>
    <dbReference type="NCBI Taxonomy" id="2686094"/>
    <lineage>
        <taxon>Bacteria</taxon>
        <taxon>Pseudomonadati</taxon>
        <taxon>Pseudomonadota</taxon>
        <taxon>Alphaproteobacteria</taxon>
        <taxon>Caulobacterales</taxon>
        <taxon>Caulobacteraceae</taxon>
        <taxon>Terricaulis</taxon>
    </lineage>
</organism>
<feature type="domain" description="VOC" evidence="1">
    <location>
        <begin position="3"/>
        <end position="123"/>
    </location>
</feature>
<dbReference type="InterPro" id="IPR037523">
    <property type="entry name" value="VOC_core"/>
</dbReference>
<evidence type="ECO:0000313" key="3">
    <source>
        <dbReference type="Proteomes" id="UP000431269"/>
    </source>
</evidence>
<sequence>MLGSATVTALVGTMKPEVAKAFYADTLGLKFITDDSYAMVFEGKNARVRVSRVPAVMPAQYAVLAFQVDDIEKAVDGLTAKGVVFARYGFFVQDARGIWAAPDGTKVAWFHDPDLNLLSVVQHV</sequence>
<dbReference type="InterPro" id="IPR029068">
    <property type="entry name" value="Glyas_Bleomycin-R_OHBP_Dase"/>
</dbReference>
<protein>
    <submittedName>
        <fullName evidence="2">Glyoxalase-like domain protein</fullName>
    </submittedName>
</protein>
<dbReference type="Pfam" id="PF00903">
    <property type="entry name" value="Glyoxalase"/>
    <property type="match status" value="1"/>
</dbReference>
<dbReference type="AlphaFoldDB" id="A0A6I6MSR0"/>
<dbReference type="PROSITE" id="PS51819">
    <property type="entry name" value="VOC"/>
    <property type="match status" value="1"/>
</dbReference>
<dbReference type="KEGG" id="tsv:DSM104635_03237"/>
<dbReference type="RefSeq" id="WP_158767171.1">
    <property type="nucleotide sequence ID" value="NZ_CP047045.1"/>
</dbReference>
<accession>A0A6I6MSR0</accession>